<sequence>MSLTKEEKKAMMETMRIVDQYDGPMPAIAVKVIGSILQQEVTPRELLEDIGEKIKADHAAGGHEGCHCIERHQYMTDVCDFLEKQKFNNEIIAENLKNAAVSWAKFEQEFKRAPTVTYVQSPYTIDTGVAGVYFIHPAAQH</sequence>
<name>A0A898KA18_9CAUD</name>
<proteinExistence type="predicted"/>
<reference evidence="1" key="1">
    <citation type="submission" date="2021-01" db="EMBL/GenBank/DDBJ databases">
        <authorList>
            <person name="Shang Y."/>
        </authorList>
    </citation>
    <scope>NUCLEOTIDE SEQUENCE</scope>
</reference>
<dbReference type="KEGG" id="vg:65133634"/>
<protein>
    <submittedName>
        <fullName evidence="1">Uncharacterized protein</fullName>
    </submittedName>
</protein>
<organism evidence="1 2">
    <name type="scientific">Salmonella phage vB_SalP_TR2</name>
    <dbReference type="NCBI Taxonomy" id="2812854"/>
    <lineage>
        <taxon>Viruses</taxon>
        <taxon>Duplodnaviria</taxon>
        <taxon>Heunggongvirae</taxon>
        <taxon>Uroviricota</taxon>
        <taxon>Caudoviricetes</taxon>
        <taxon>Schitoviridae</taxon>
        <taxon>Triduovirus</taxon>
        <taxon>Triduovirus Tr2</taxon>
    </lineage>
</organism>
<evidence type="ECO:0000313" key="1">
    <source>
        <dbReference type="EMBL" id="QSJ03996.1"/>
    </source>
</evidence>
<dbReference type="EMBL" id="MW544066">
    <property type="protein sequence ID" value="QSJ03996.1"/>
    <property type="molecule type" value="Genomic_DNA"/>
</dbReference>
<evidence type="ECO:0000313" key="2">
    <source>
        <dbReference type="Proteomes" id="UP000662760"/>
    </source>
</evidence>
<dbReference type="GeneID" id="65133634"/>
<accession>A0A898KA18</accession>
<keyword evidence="2" id="KW-1185">Reference proteome</keyword>
<dbReference type="Proteomes" id="UP000662760">
    <property type="component" value="Segment"/>
</dbReference>
<dbReference type="RefSeq" id="YP_010115030.1">
    <property type="nucleotide sequence ID" value="NC_055921.1"/>
</dbReference>